<sequence length="618" mass="66063">MLPHSLKNNRDFHNFARELLPLLGPNYKPPRLVSKTRPRPKNLSGSGGKEDIKSSKKYAKKTTADTADTTSIPDPVPDTGIGYTSLAPPAGSTPFMLPPVSQALSAAEASMSPTTTAYSPATAAMTSIPLAPSSTSSTSTSSVEATSTHQQNSYRLSTTSIVLISVGSAFALLGILILFKICIRPRKRVHLVPSNPILQEDDYSDKYSGDESPIFGGKDRLSGANSGHTNSTLWPWTQYHSGIPKPVPAATLSQPGSNAGGPVGYVATEHEKYPPTGLNVPCANRKNMLQPVQNAVTRVASRLSTVSMSLYPNSPRDPHDVGVAIDGSSYTADDLPVPKRMKSTPRRNSTIGLDNNRVTAYTRYSQGSTFNGVDLDLPALPITSHSLPKIAIAPPNNSGRARVKSSYYAPGAYPRASNLDSNLTSADKKGNTNPFADSQEERRPLQRSGSRRERDTRALTSALGLGSPVPSSPQPTLYPEDSLSMAGEYISGPALSKNVVRDYVKPALKAPVIRHRLDTPPVDSSATLGSLMLVDFGSGLPTMKSFGESLGNQTSQMALQRADDKPPRVPSPPPLPSLTQMGLAHANPEAFANYRSPTYSIYGLYEADRKSKATSFGY</sequence>
<evidence type="ECO:0000313" key="4">
    <source>
        <dbReference type="Proteomes" id="UP000054166"/>
    </source>
</evidence>
<dbReference type="Proteomes" id="UP000054166">
    <property type="component" value="Unassembled WGS sequence"/>
</dbReference>
<dbReference type="InParanoid" id="A0A0C3G969"/>
<keyword evidence="2" id="KW-1133">Transmembrane helix</keyword>
<feature type="transmembrane region" description="Helical" evidence="2">
    <location>
        <begin position="160"/>
        <end position="179"/>
    </location>
</feature>
<feature type="region of interest" description="Disordered" evidence="1">
    <location>
        <begin position="414"/>
        <end position="480"/>
    </location>
</feature>
<accession>A0A0C3G969</accession>
<feature type="compositionally biased region" description="Low complexity" evidence="1">
    <location>
        <begin position="131"/>
        <end position="148"/>
    </location>
</feature>
<feature type="region of interest" description="Disordered" evidence="1">
    <location>
        <begin position="131"/>
        <end position="150"/>
    </location>
</feature>
<feature type="compositionally biased region" description="Polar residues" evidence="1">
    <location>
        <begin position="418"/>
        <end position="436"/>
    </location>
</feature>
<evidence type="ECO:0000256" key="2">
    <source>
        <dbReference type="SAM" id="Phobius"/>
    </source>
</evidence>
<dbReference type="EMBL" id="KN832980">
    <property type="protein sequence ID" value="KIM87176.1"/>
    <property type="molecule type" value="Genomic_DNA"/>
</dbReference>
<dbReference type="STRING" id="765440.A0A0C3G969"/>
<dbReference type="HOGENOM" id="CLU_032062_0_0_1"/>
<gene>
    <name evidence="3" type="ORF">PILCRDRAFT_815646</name>
</gene>
<feature type="compositionally biased region" description="Basic and acidic residues" evidence="1">
    <location>
        <begin position="439"/>
        <end position="457"/>
    </location>
</feature>
<reference evidence="3 4" key="1">
    <citation type="submission" date="2014-04" db="EMBL/GenBank/DDBJ databases">
        <authorList>
            <consortium name="DOE Joint Genome Institute"/>
            <person name="Kuo A."/>
            <person name="Tarkka M."/>
            <person name="Buscot F."/>
            <person name="Kohler A."/>
            <person name="Nagy L.G."/>
            <person name="Floudas D."/>
            <person name="Copeland A."/>
            <person name="Barry K.W."/>
            <person name="Cichocki N."/>
            <person name="Veneault-Fourrey C."/>
            <person name="LaButti K."/>
            <person name="Lindquist E.A."/>
            <person name="Lipzen A."/>
            <person name="Lundell T."/>
            <person name="Morin E."/>
            <person name="Murat C."/>
            <person name="Sun H."/>
            <person name="Tunlid A."/>
            <person name="Henrissat B."/>
            <person name="Grigoriev I.V."/>
            <person name="Hibbett D.S."/>
            <person name="Martin F."/>
            <person name="Nordberg H.P."/>
            <person name="Cantor M.N."/>
            <person name="Hua S.X."/>
        </authorList>
    </citation>
    <scope>NUCLEOTIDE SEQUENCE [LARGE SCALE GENOMIC DNA]</scope>
    <source>
        <strain evidence="3 4">F 1598</strain>
    </source>
</reference>
<proteinExistence type="predicted"/>
<evidence type="ECO:0000256" key="1">
    <source>
        <dbReference type="SAM" id="MobiDB-lite"/>
    </source>
</evidence>
<dbReference type="OrthoDB" id="2983908at2759"/>
<keyword evidence="2" id="KW-0472">Membrane</keyword>
<organism evidence="3 4">
    <name type="scientific">Piloderma croceum (strain F 1598)</name>
    <dbReference type="NCBI Taxonomy" id="765440"/>
    <lineage>
        <taxon>Eukaryota</taxon>
        <taxon>Fungi</taxon>
        <taxon>Dikarya</taxon>
        <taxon>Basidiomycota</taxon>
        <taxon>Agaricomycotina</taxon>
        <taxon>Agaricomycetes</taxon>
        <taxon>Agaricomycetidae</taxon>
        <taxon>Atheliales</taxon>
        <taxon>Atheliaceae</taxon>
        <taxon>Piloderma</taxon>
    </lineage>
</organism>
<feature type="region of interest" description="Disordered" evidence="1">
    <location>
        <begin position="23"/>
        <end position="76"/>
    </location>
</feature>
<evidence type="ECO:0000313" key="3">
    <source>
        <dbReference type="EMBL" id="KIM87176.1"/>
    </source>
</evidence>
<name>A0A0C3G969_PILCF</name>
<feature type="region of interest" description="Disordered" evidence="1">
    <location>
        <begin position="549"/>
        <end position="581"/>
    </location>
</feature>
<keyword evidence="2" id="KW-0812">Transmembrane</keyword>
<reference evidence="4" key="2">
    <citation type="submission" date="2015-01" db="EMBL/GenBank/DDBJ databases">
        <title>Evolutionary Origins and Diversification of the Mycorrhizal Mutualists.</title>
        <authorList>
            <consortium name="DOE Joint Genome Institute"/>
            <consortium name="Mycorrhizal Genomics Consortium"/>
            <person name="Kohler A."/>
            <person name="Kuo A."/>
            <person name="Nagy L.G."/>
            <person name="Floudas D."/>
            <person name="Copeland A."/>
            <person name="Barry K.W."/>
            <person name="Cichocki N."/>
            <person name="Veneault-Fourrey C."/>
            <person name="LaButti K."/>
            <person name="Lindquist E.A."/>
            <person name="Lipzen A."/>
            <person name="Lundell T."/>
            <person name="Morin E."/>
            <person name="Murat C."/>
            <person name="Riley R."/>
            <person name="Ohm R."/>
            <person name="Sun H."/>
            <person name="Tunlid A."/>
            <person name="Henrissat B."/>
            <person name="Grigoriev I.V."/>
            <person name="Hibbett D.S."/>
            <person name="Martin F."/>
        </authorList>
    </citation>
    <scope>NUCLEOTIDE SEQUENCE [LARGE SCALE GENOMIC DNA]</scope>
    <source>
        <strain evidence="4">F 1598</strain>
    </source>
</reference>
<dbReference type="AlphaFoldDB" id="A0A0C3G969"/>
<protein>
    <submittedName>
        <fullName evidence="3">Uncharacterized protein</fullName>
    </submittedName>
</protein>
<keyword evidence="4" id="KW-1185">Reference proteome</keyword>